<dbReference type="Proteomes" id="UP000678895">
    <property type="component" value="Unassembled WGS sequence"/>
</dbReference>
<evidence type="ECO:0000313" key="2">
    <source>
        <dbReference type="EMBL" id="GIO41150.1"/>
    </source>
</evidence>
<feature type="domain" description="Transcription regulator PadR N-terminal" evidence="1">
    <location>
        <begin position="6"/>
        <end position="80"/>
    </location>
</feature>
<gene>
    <name evidence="2" type="ORF">J41TS4_09080</name>
</gene>
<protein>
    <submittedName>
        <fullName evidence="2">PadR family transcriptional regulator</fullName>
    </submittedName>
</protein>
<proteinExistence type="predicted"/>
<name>A0A919Y2Y1_9BACL</name>
<comment type="caution">
    <text evidence="2">The sequence shown here is derived from an EMBL/GenBank/DDBJ whole genome shotgun (WGS) entry which is preliminary data.</text>
</comment>
<evidence type="ECO:0000313" key="3">
    <source>
        <dbReference type="Proteomes" id="UP000678895"/>
    </source>
</evidence>
<dbReference type="SUPFAM" id="SSF46785">
    <property type="entry name" value="Winged helix' DNA-binding domain"/>
    <property type="match status" value="1"/>
</dbReference>
<organism evidence="2 3">
    <name type="scientific">Paenibacillus apis</name>
    <dbReference type="NCBI Taxonomy" id="1792174"/>
    <lineage>
        <taxon>Bacteria</taxon>
        <taxon>Bacillati</taxon>
        <taxon>Bacillota</taxon>
        <taxon>Bacilli</taxon>
        <taxon>Bacillales</taxon>
        <taxon>Paenibacillaceae</taxon>
        <taxon>Paenibacillus</taxon>
    </lineage>
</organism>
<evidence type="ECO:0000259" key="1">
    <source>
        <dbReference type="Pfam" id="PF03551"/>
    </source>
</evidence>
<dbReference type="InterPro" id="IPR005149">
    <property type="entry name" value="Tscrpt_reg_PadR_N"/>
</dbReference>
<dbReference type="AlphaFoldDB" id="A0A919Y2Y1"/>
<keyword evidence="3" id="KW-1185">Reference proteome</keyword>
<dbReference type="PANTHER" id="PTHR43252:SF2">
    <property type="entry name" value="TRANSCRIPTION REGULATOR, PADR-LIKE FAMILY"/>
    <property type="match status" value="1"/>
</dbReference>
<dbReference type="RefSeq" id="WP_301625174.1">
    <property type="nucleotide sequence ID" value="NZ_BORS01000002.1"/>
</dbReference>
<dbReference type="Gene3D" id="1.10.10.10">
    <property type="entry name" value="Winged helix-like DNA-binding domain superfamily/Winged helix DNA-binding domain"/>
    <property type="match status" value="1"/>
</dbReference>
<dbReference type="InterPro" id="IPR036388">
    <property type="entry name" value="WH-like_DNA-bd_sf"/>
</dbReference>
<dbReference type="EMBL" id="BORS01000002">
    <property type="protein sequence ID" value="GIO41150.1"/>
    <property type="molecule type" value="Genomic_DNA"/>
</dbReference>
<dbReference type="InterPro" id="IPR036390">
    <property type="entry name" value="WH_DNA-bd_sf"/>
</dbReference>
<sequence length="175" mass="19983">MTRLLVLGMLDMKPMSGYDIQQMLQTTDAERWSGVLIGSIYHALKKMEQEGYVEISGIEQSGHRQKAIYQITDRGIKHLKDLVREALTVTSANYPSTLYAGISFYEKLSPEEARQALEQQRLTLNEEYASIKRGLEAKSQAMEHGLPPMVKLVFDNMFSIIKQQQEFVEQALKLL</sequence>
<accession>A0A919Y2Y1</accession>
<dbReference type="PANTHER" id="PTHR43252">
    <property type="entry name" value="TRANSCRIPTIONAL REGULATOR YQJI"/>
    <property type="match status" value="1"/>
</dbReference>
<reference evidence="2" key="1">
    <citation type="submission" date="2021-03" db="EMBL/GenBank/DDBJ databases">
        <title>Antimicrobial resistance genes in bacteria isolated from Japanese honey, and their potential for conferring macrolide and lincosamide resistance in the American foulbrood pathogen Paenibacillus larvae.</title>
        <authorList>
            <person name="Okamoto M."/>
            <person name="Kumagai M."/>
            <person name="Kanamori H."/>
            <person name="Takamatsu D."/>
        </authorList>
    </citation>
    <scope>NUCLEOTIDE SEQUENCE</scope>
    <source>
        <strain evidence="2">J41TS4</strain>
    </source>
</reference>
<dbReference type="Pfam" id="PF03551">
    <property type="entry name" value="PadR"/>
    <property type="match status" value="1"/>
</dbReference>